<evidence type="ECO:0000256" key="8">
    <source>
        <dbReference type="ARBA" id="ARBA00023136"/>
    </source>
</evidence>
<dbReference type="InterPro" id="IPR020846">
    <property type="entry name" value="MFS_dom"/>
</dbReference>
<evidence type="ECO:0000256" key="3">
    <source>
        <dbReference type="ARBA" id="ARBA00022448"/>
    </source>
</evidence>
<feature type="transmembrane region" description="Helical" evidence="11">
    <location>
        <begin position="22"/>
        <end position="46"/>
    </location>
</feature>
<feature type="transmembrane region" description="Helical" evidence="11">
    <location>
        <begin position="94"/>
        <end position="113"/>
    </location>
</feature>
<dbReference type="OrthoDB" id="9783227at2"/>
<dbReference type="PANTHER" id="PTHR43045:SF1">
    <property type="entry name" value="SHIKIMATE TRANSPORTER"/>
    <property type="match status" value="1"/>
</dbReference>
<dbReference type="GO" id="GO:0005886">
    <property type="term" value="C:plasma membrane"/>
    <property type="evidence" value="ECO:0007669"/>
    <property type="project" value="UniProtKB-SubCell"/>
</dbReference>
<dbReference type="KEGG" id="nmk:CHR53_15345"/>
<evidence type="ECO:0000256" key="2">
    <source>
        <dbReference type="ARBA" id="ARBA00008240"/>
    </source>
</evidence>
<dbReference type="Proteomes" id="UP000282892">
    <property type="component" value="Chromosome"/>
</dbReference>
<feature type="transmembrane region" description="Helical" evidence="11">
    <location>
        <begin position="339"/>
        <end position="357"/>
    </location>
</feature>
<dbReference type="PANTHER" id="PTHR43045">
    <property type="entry name" value="SHIKIMATE TRANSPORTER"/>
    <property type="match status" value="1"/>
</dbReference>
<dbReference type="EMBL" id="CP022572">
    <property type="protein sequence ID" value="AZU62537.1"/>
    <property type="molecule type" value="Genomic_DNA"/>
</dbReference>
<dbReference type="InterPro" id="IPR011701">
    <property type="entry name" value="MFS"/>
</dbReference>
<reference evidence="13 14" key="1">
    <citation type="submission" date="2017-07" db="EMBL/GenBank/DDBJ databases">
        <title>The complete genome sequence of Bacillus mesonae strain H20-5, an efficient strain improving plant abiotic stress resistance.</title>
        <authorList>
            <person name="Kim S.Y."/>
            <person name="Song H."/>
            <person name="Sang M.K."/>
            <person name="Weon H.-Y."/>
            <person name="Song J."/>
        </authorList>
    </citation>
    <scope>NUCLEOTIDE SEQUENCE [LARGE SCALE GENOMIC DNA]</scope>
    <source>
        <strain evidence="13 14">H20-5</strain>
    </source>
</reference>
<dbReference type="Pfam" id="PF07690">
    <property type="entry name" value="MFS_1"/>
    <property type="match status" value="1"/>
</dbReference>
<dbReference type="CDD" id="cd17369">
    <property type="entry name" value="MFS_ShiA_like"/>
    <property type="match status" value="1"/>
</dbReference>
<sequence>MVNHVDSNNLPEEVRKKQVRKAAIASVVGTSIEWYDFFLYGTMAALVFPKLFFPDNDPYIATLQSFATFFVGFLARPIGAAVFGAFGDRIGRKATLVATLLFMGISSTLIGLVPSHAQIGAAAPVLLVLLRFCQGIGVGGEWGGSVVLSTEWSPKKHRGLMGSMTQLGVPIGLFTSTAMVSLLIYLTGDSFYTWGWRIPFLISLLLVGFGLYIRSGVMESPQFSKMKAENRIAKKPVLEVIKNHPKEIILTSFARLAEQAPFYVFTTWVITYGVENLKLDEQIFTNANSVGSILELFCLPLFAFLSDRLNRKKVYVAGCIMTLAMSFPFFWVLDTGNVLWIFIAIGTCHVINTILYGPQAALIAESFPTHLRYSGASLGYQCASLIGGGIAPMICVYLLHKFGSTVPISIYIISLCIISTVSVLKLKDYSSRDMGENLLVNPINVGSDVS</sequence>
<name>A0A3Q9QX74_9BACI</name>
<gene>
    <name evidence="13" type="ORF">CHR53_15345</name>
</gene>
<evidence type="ECO:0000256" key="10">
    <source>
        <dbReference type="ARBA" id="ARBA00039918"/>
    </source>
</evidence>
<dbReference type="AlphaFoldDB" id="A0A3Q9QX74"/>
<comment type="subcellular location">
    <subcellularLocation>
        <location evidence="1">Cell membrane</location>
        <topology evidence="1">Multi-pass membrane protein</topology>
    </subcellularLocation>
</comment>
<keyword evidence="14" id="KW-1185">Reference proteome</keyword>
<evidence type="ECO:0000256" key="7">
    <source>
        <dbReference type="ARBA" id="ARBA00022989"/>
    </source>
</evidence>
<evidence type="ECO:0000259" key="12">
    <source>
        <dbReference type="PROSITE" id="PS50850"/>
    </source>
</evidence>
<comment type="similarity">
    <text evidence="2">Belongs to the major facilitator superfamily. Metabolite:H+ Symporter (MHS) family (TC 2.A.1.6) family.</text>
</comment>
<dbReference type="RefSeq" id="WP_127487261.1">
    <property type="nucleotide sequence ID" value="NZ_CP022572.1"/>
</dbReference>
<keyword evidence="4" id="KW-1003">Cell membrane</keyword>
<feature type="transmembrane region" description="Helical" evidence="11">
    <location>
        <begin position="378"/>
        <end position="399"/>
    </location>
</feature>
<keyword evidence="5 11" id="KW-0812">Transmembrane</keyword>
<evidence type="ECO:0000256" key="4">
    <source>
        <dbReference type="ARBA" id="ARBA00022475"/>
    </source>
</evidence>
<dbReference type="GO" id="GO:0015293">
    <property type="term" value="F:symporter activity"/>
    <property type="evidence" value="ECO:0007669"/>
    <property type="project" value="UniProtKB-KW"/>
</dbReference>
<dbReference type="InterPro" id="IPR036259">
    <property type="entry name" value="MFS_trans_sf"/>
</dbReference>
<dbReference type="SUPFAM" id="SSF103473">
    <property type="entry name" value="MFS general substrate transporter"/>
    <property type="match status" value="1"/>
</dbReference>
<dbReference type="FunFam" id="1.20.1250.20:FF:000001">
    <property type="entry name" value="Dicarboxylate MFS transporter"/>
    <property type="match status" value="1"/>
</dbReference>
<comment type="function">
    <text evidence="9">May be a proton symporter involved in the uptake of osmolytes such as proline and glycine betaine.</text>
</comment>
<keyword evidence="7 11" id="KW-1133">Transmembrane helix</keyword>
<feature type="transmembrane region" description="Helical" evidence="11">
    <location>
        <begin position="194"/>
        <end position="213"/>
    </location>
</feature>
<accession>A0A3Q9QX74</accession>
<keyword evidence="6" id="KW-0769">Symport</keyword>
<evidence type="ECO:0000313" key="13">
    <source>
        <dbReference type="EMBL" id="AZU62537.1"/>
    </source>
</evidence>
<evidence type="ECO:0000256" key="11">
    <source>
        <dbReference type="SAM" id="Phobius"/>
    </source>
</evidence>
<feature type="transmembrane region" description="Helical" evidence="11">
    <location>
        <begin position="405"/>
        <end position="424"/>
    </location>
</feature>
<keyword evidence="3" id="KW-0813">Transport</keyword>
<evidence type="ECO:0000256" key="5">
    <source>
        <dbReference type="ARBA" id="ARBA00022692"/>
    </source>
</evidence>
<feature type="transmembrane region" description="Helical" evidence="11">
    <location>
        <begin position="314"/>
        <end position="333"/>
    </location>
</feature>
<keyword evidence="8 11" id="KW-0472">Membrane</keyword>
<proteinExistence type="inferred from homology"/>
<evidence type="ECO:0000256" key="9">
    <source>
        <dbReference type="ARBA" id="ARBA00037295"/>
    </source>
</evidence>
<protein>
    <recommendedName>
        <fullName evidence="10">Putative proline/betaine transporter</fullName>
    </recommendedName>
</protein>
<feature type="transmembrane region" description="Helical" evidence="11">
    <location>
        <begin position="169"/>
        <end position="188"/>
    </location>
</feature>
<dbReference type="Gene3D" id="1.20.1250.20">
    <property type="entry name" value="MFS general substrate transporter like domains"/>
    <property type="match status" value="2"/>
</dbReference>
<feature type="domain" description="Major facilitator superfamily (MFS) profile" evidence="12">
    <location>
        <begin position="22"/>
        <end position="431"/>
    </location>
</feature>
<evidence type="ECO:0000313" key="14">
    <source>
        <dbReference type="Proteomes" id="UP000282892"/>
    </source>
</evidence>
<feature type="transmembrane region" description="Helical" evidence="11">
    <location>
        <begin position="66"/>
        <end position="87"/>
    </location>
</feature>
<dbReference type="PROSITE" id="PS50850">
    <property type="entry name" value="MFS"/>
    <property type="match status" value="1"/>
</dbReference>
<evidence type="ECO:0000256" key="1">
    <source>
        <dbReference type="ARBA" id="ARBA00004651"/>
    </source>
</evidence>
<evidence type="ECO:0000256" key="6">
    <source>
        <dbReference type="ARBA" id="ARBA00022847"/>
    </source>
</evidence>
<organism evidence="13 14">
    <name type="scientific">Neobacillus mesonae</name>
    <dbReference type="NCBI Taxonomy" id="1193713"/>
    <lineage>
        <taxon>Bacteria</taxon>
        <taxon>Bacillati</taxon>
        <taxon>Bacillota</taxon>
        <taxon>Bacilli</taxon>
        <taxon>Bacillales</taxon>
        <taxon>Bacillaceae</taxon>
        <taxon>Neobacillus</taxon>
    </lineage>
</organism>